<dbReference type="InterPro" id="IPR036291">
    <property type="entry name" value="NAD(P)-bd_dom_sf"/>
</dbReference>
<evidence type="ECO:0000256" key="7">
    <source>
        <dbReference type="ARBA" id="ARBA00023027"/>
    </source>
</evidence>
<dbReference type="PROSITE" id="PS00061">
    <property type="entry name" value="ADH_SHORT"/>
    <property type="match status" value="1"/>
</dbReference>
<accession>A0AAE9XPY4</accession>
<evidence type="ECO:0000256" key="2">
    <source>
        <dbReference type="ARBA" id="ARBA00001911"/>
    </source>
</evidence>
<name>A0AAE9XPY4_9PROT</name>
<comment type="catalytic activity">
    <reaction evidence="1">
        <text>UDP-alpha-D-glucose = UDP-alpha-D-galactose</text>
        <dbReference type="Rhea" id="RHEA:22168"/>
        <dbReference type="ChEBI" id="CHEBI:58885"/>
        <dbReference type="ChEBI" id="CHEBI:66914"/>
        <dbReference type="EC" id="5.1.3.2"/>
    </reaction>
</comment>
<dbReference type="PANTHER" id="PTHR43725">
    <property type="entry name" value="UDP-GLUCOSE 4-EPIMERASE"/>
    <property type="match status" value="1"/>
</dbReference>
<dbReference type="InterPro" id="IPR001509">
    <property type="entry name" value="Epimerase_deHydtase"/>
</dbReference>
<keyword evidence="8 13" id="KW-0413">Isomerase</keyword>
<dbReference type="Pfam" id="PF01370">
    <property type="entry name" value="Epimerase"/>
    <property type="match status" value="1"/>
</dbReference>
<dbReference type="GO" id="GO:0006012">
    <property type="term" value="P:galactose metabolic process"/>
    <property type="evidence" value="ECO:0007669"/>
    <property type="project" value="InterPro"/>
</dbReference>
<evidence type="ECO:0000256" key="6">
    <source>
        <dbReference type="ARBA" id="ARBA00018569"/>
    </source>
</evidence>
<dbReference type="RefSeq" id="WP_289504885.1">
    <property type="nucleotide sequence ID" value="NZ_CP116805.1"/>
</dbReference>
<evidence type="ECO:0000256" key="1">
    <source>
        <dbReference type="ARBA" id="ARBA00000083"/>
    </source>
</evidence>
<feature type="domain" description="NAD-dependent epimerase/dehydratase" evidence="12">
    <location>
        <begin position="4"/>
        <end position="254"/>
    </location>
</feature>
<dbReference type="CDD" id="cd05247">
    <property type="entry name" value="UDP_G4E_1_SDR_e"/>
    <property type="match status" value="1"/>
</dbReference>
<evidence type="ECO:0000256" key="5">
    <source>
        <dbReference type="ARBA" id="ARBA00013189"/>
    </source>
</evidence>
<keyword evidence="7" id="KW-0520">NAD</keyword>
<evidence type="ECO:0000259" key="12">
    <source>
        <dbReference type="Pfam" id="PF01370"/>
    </source>
</evidence>
<dbReference type="Gene3D" id="3.90.25.10">
    <property type="entry name" value="UDP-galactose 4-epimerase, domain 1"/>
    <property type="match status" value="1"/>
</dbReference>
<proteinExistence type="inferred from homology"/>
<organism evidence="13 14">
    <name type="scientific">Gimibacter soli</name>
    <dbReference type="NCBI Taxonomy" id="3024400"/>
    <lineage>
        <taxon>Bacteria</taxon>
        <taxon>Pseudomonadati</taxon>
        <taxon>Pseudomonadota</taxon>
        <taxon>Alphaproteobacteria</taxon>
        <taxon>Kordiimonadales</taxon>
        <taxon>Temperatibacteraceae</taxon>
        <taxon>Gimibacter</taxon>
    </lineage>
</organism>
<sequence length="330" mass="34902">MTTILVTGGAGFIGSHTLLALKAAGYAPVVIDDLSNGHADAVGDARLIKGDIRDRALLDRVFGDHDIAAVIHFAASIEAGISVREPLAFYDNNVSGSLALLSAMKDHGVGRLVFSSTAAVYGQAGNAPLREDLPKAPVNPYGQTKWAVECMIRDAATAHGLKAIALRYFNAAGADPEGRAGERHEPETHLIPLVLEVASGKRDAIRVFGTDYATPDGTCVRDYVHVADLATAHVRALQRLEAGGERPAVEAFNLGSGSGFSVRQVIEAARRVTGHPVPVIEEARRAGDPPVLVADPALAHTLLGWTPDWPALDDMIAHAWRFLQAQAKAA</sequence>
<dbReference type="PANTHER" id="PTHR43725:SF53">
    <property type="entry name" value="UDP-ARABINOSE 4-EPIMERASE 1"/>
    <property type="match status" value="1"/>
</dbReference>
<comment type="pathway">
    <text evidence="3">Carbohydrate metabolism; galactose metabolism.</text>
</comment>
<evidence type="ECO:0000256" key="3">
    <source>
        <dbReference type="ARBA" id="ARBA00004947"/>
    </source>
</evidence>
<evidence type="ECO:0000313" key="13">
    <source>
        <dbReference type="EMBL" id="WCL55118.1"/>
    </source>
</evidence>
<dbReference type="Gene3D" id="3.40.50.720">
    <property type="entry name" value="NAD(P)-binding Rossmann-like Domain"/>
    <property type="match status" value="1"/>
</dbReference>
<dbReference type="InterPro" id="IPR005886">
    <property type="entry name" value="UDP_G4E"/>
</dbReference>
<dbReference type="Proteomes" id="UP001217500">
    <property type="component" value="Chromosome"/>
</dbReference>
<reference evidence="13" key="1">
    <citation type="submission" date="2023-01" db="EMBL/GenBank/DDBJ databases">
        <title>The genome sequence of Kordiimonadaceae bacterium 6D33.</title>
        <authorList>
            <person name="Liu Y."/>
        </authorList>
    </citation>
    <scope>NUCLEOTIDE SEQUENCE</scope>
    <source>
        <strain evidence="13">6D33</strain>
    </source>
</reference>
<dbReference type="EC" id="5.1.3.2" evidence="5"/>
<keyword evidence="14" id="KW-1185">Reference proteome</keyword>
<dbReference type="NCBIfam" id="TIGR01179">
    <property type="entry name" value="galE"/>
    <property type="match status" value="1"/>
</dbReference>
<evidence type="ECO:0000256" key="10">
    <source>
        <dbReference type="ARBA" id="ARBA00031367"/>
    </source>
</evidence>
<evidence type="ECO:0000256" key="8">
    <source>
        <dbReference type="ARBA" id="ARBA00023235"/>
    </source>
</evidence>
<gene>
    <name evidence="13" type="primary">galE</name>
    <name evidence="13" type="ORF">PH603_05020</name>
</gene>
<dbReference type="AlphaFoldDB" id="A0AAE9XPY4"/>
<dbReference type="SUPFAM" id="SSF51735">
    <property type="entry name" value="NAD(P)-binding Rossmann-fold domains"/>
    <property type="match status" value="1"/>
</dbReference>
<protein>
    <recommendedName>
        <fullName evidence="6">UDP-glucose 4-epimerase</fullName>
        <ecNumber evidence="5">5.1.3.2</ecNumber>
    </recommendedName>
    <alternativeName>
        <fullName evidence="11">Galactowaldenase</fullName>
    </alternativeName>
    <alternativeName>
        <fullName evidence="10">UDP-galactose 4-epimerase</fullName>
    </alternativeName>
</protein>
<comment type="cofactor">
    <cofactor evidence="2">
        <name>NAD(+)</name>
        <dbReference type="ChEBI" id="CHEBI:57540"/>
    </cofactor>
</comment>
<dbReference type="GO" id="GO:0003978">
    <property type="term" value="F:UDP-glucose 4-epimerase activity"/>
    <property type="evidence" value="ECO:0007669"/>
    <property type="project" value="UniProtKB-EC"/>
</dbReference>
<keyword evidence="9" id="KW-0119">Carbohydrate metabolism</keyword>
<dbReference type="KEGG" id="gso:PH603_05020"/>
<dbReference type="EMBL" id="CP116805">
    <property type="protein sequence ID" value="WCL55118.1"/>
    <property type="molecule type" value="Genomic_DNA"/>
</dbReference>
<dbReference type="InterPro" id="IPR020904">
    <property type="entry name" value="Sc_DH/Rdtase_CS"/>
</dbReference>
<comment type="similarity">
    <text evidence="4">Belongs to the NAD(P)-dependent epimerase/dehydratase family.</text>
</comment>
<evidence type="ECO:0000313" key="14">
    <source>
        <dbReference type="Proteomes" id="UP001217500"/>
    </source>
</evidence>
<evidence type="ECO:0000256" key="9">
    <source>
        <dbReference type="ARBA" id="ARBA00023277"/>
    </source>
</evidence>
<evidence type="ECO:0000256" key="4">
    <source>
        <dbReference type="ARBA" id="ARBA00007637"/>
    </source>
</evidence>
<evidence type="ECO:0000256" key="11">
    <source>
        <dbReference type="ARBA" id="ARBA00033067"/>
    </source>
</evidence>